<dbReference type="EMBL" id="CP036290">
    <property type="protein sequence ID" value="QDU83365.1"/>
    <property type="molecule type" value="Genomic_DNA"/>
</dbReference>
<keyword evidence="6" id="KW-1185">Reference proteome</keyword>
<dbReference type="Proteomes" id="UP000319342">
    <property type="component" value="Chromosome"/>
</dbReference>
<dbReference type="SUPFAM" id="SSF52172">
    <property type="entry name" value="CheY-like"/>
    <property type="match status" value="1"/>
</dbReference>
<dbReference type="PROSITE" id="PS50110">
    <property type="entry name" value="RESPONSE_REGULATORY"/>
    <property type="match status" value="1"/>
</dbReference>
<feature type="domain" description="Histidine kinase" evidence="3">
    <location>
        <begin position="216"/>
        <end position="443"/>
    </location>
</feature>
<feature type="domain" description="Response regulatory" evidence="4">
    <location>
        <begin position="10"/>
        <end position="166"/>
    </location>
</feature>
<dbReference type="InterPro" id="IPR001789">
    <property type="entry name" value="Sig_transdc_resp-reg_receiver"/>
</dbReference>
<evidence type="ECO:0000313" key="6">
    <source>
        <dbReference type="Proteomes" id="UP000319342"/>
    </source>
</evidence>
<accession>A0A518CVX2</accession>
<dbReference type="GO" id="GO:0000160">
    <property type="term" value="P:phosphorelay signal transduction system"/>
    <property type="evidence" value="ECO:0007669"/>
    <property type="project" value="InterPro"/>
</dbReference>
<gene>
    <name evidence="5" type="primary">phoR_1</name>
    <name evidence="5" type="ORF">Pla163_04640</name>
</gene>
<organism evidence="5 6">
    <name type="scientific">Rohdeia mirabilis</name>
    <dbReference type="NCBI Taxonomy" id="2528008"/>
    <lineage>
        <taxon>Bacteria</taxon>
        <taxon>Pseudomonadati</taxon>
        <taxon>Planctomycetota</taxon>
        <taxon>Planctomycetia</taxon>
        <taxon>Planctomycetia incertae sedis</taxon>
        <taxon>Rohdeia</taxon>
    </lineage>
</organism>
<dbReference type="InterPro" id="IPR011006">
    <property type="entry name" value="CheY-like_superfamily"/>
</dbReference>
<dbReference type="InterPro" id="IPR003594">
    <property type="entry name" value="HATPase_dom"/>
</dbReference>
<keyword evidence="1 2" id="KW-0597">Phosphoprotein</keyword>
<feature type="modified residue" description="4-aspartylphosphate" evidence="2">
    <location>
        <position position="97"/>
    </location>
</feature>
<dbReference type="GO" id="GO:0004673">
    <property type="term" value="F:protein histidine kinase activity"/>
    <property type="evidence" value="ECO:0007669"/>
    <property type="project" value="UniProtKB-EC"/>
</dbReference>
<dbReference type="AlphaFoldDB" id="A0A518CVX2"/>
<dbReference type="SUPFAM" id="SSF55874">
    <property type="entry name" value="ATPase domain of HSP90 chaperone/DNA topoisomerase II/histidine kinase"/>
    <property type="match status" value="1"/>
</dbReference>
<dbReference type="Pfam" id="PF00072">
    <property type="entry name" value="Response_reg"/>
    <property type="match status" value="1"/>
</dbReference>
<evidence type="ECO:0000259" key="3">
    <source>
        <dbReference type="PROSITE" id="PS50109"/>
    </source>
</evidence>
<dbReference type="PANTHER" id="PTHR45339">
    <property type="entry name" value="HYBRID SIGNAL TRANSDUCTION HISTIDINE KINASE J"/>
    <property type="match status" value="1"/>
</dbReference>
<dbReference type="Gene3D" id="3.40.50.2300">
    <property type="match status" value="1"/>
</dbReference>
<dbReference type="InterPro" id="IPR005467">
    <property type="entry name" value="His_kinase_dom"/>
</dbReference>
<evidence type="ECO:0000256" key="1">
    <source>
        <dbReference type="ARBA" id="ARBA00022553"/>
    </source>
</evidence>
<protein>
    <submittedName>
        <fullName evidence="5">Alkaline phosphatase synthesis sensor protein PhoR</fullName>
        <ecNumber evidence="5">2.7.13.3</ecNumber>
    </submittedName>
</protein>
<dbReference type="OrthoDB" id="260274at2"/>
<keyword evidence="5" id="KW-0808">Transferase</keyword>
<evidence type="ECO:0000259" key="4">
    <source>
        <dbReference type="PROSITE" id="PS50110"/>
    </source>
</evidence>
<proteinExistence type="predicted"/>
<sequence>MGPSNDDNLRLLIVDDNPSIHEDFKKILGGSGESSAELDALSDDFFGDDAPAAPGAATTSSSGRAYELTTASQGQEALEHVQAAAAARKPFAMAFVDVRMPPGWDGIRTIAELWKVDPDLQVVVCTAFSDYSYDEILDQLGRTDQLLILKKPFDAVEVQQMALALTAKRNAHDREKLYIEEIRAYTASLETVNRALASDKATAEAYSQAQRDFIKRAGAALGSPARKIATDLHSALETAAQDPSLAAMLRGIAPEAEDLAELVEQIVDLNELESGDARLQQERLDFFDLLNAIENIGTSHATLRGATFALKQRSVLPEAVHGDLGRLRSLFENLVRGTIDLACDDKPEGSTPVVEAVVSLAREGSLHHDSLVVEIKVPGLVLTPAQQQTMFEPFDASDGSEGGEPRLYLPLARQLTRLHGTSLEVRTGDGQGTEIRVELDPGSLDGIELKLRTAA</sequence>
<evidence type="ECO:0000313" key="5">
    <source>
        <dbReference type="EMBL" id="QDU83365.1"/>
    </source>
</evidence>
<dbReference type="Gene3D" id="3.30.565.10">
    <property type="entry name" value="Histidine kinase-like ATPase, C-terminal domain"/>
    <property type="match status" value="1"/>
</dbReference>
<reference evidence="5 6" key="1">
    <citation type="submission" date="2019-02" db="EMBL/GenBank/DDBJ databases">
        <title>Deep-cultivation of Planctomycetes and their phenomic and genomic characterization uncovers novel biology.</title>
        <authorList>
            <person name="Wiegand S."/>
            <person name="Jogler M."/>
            <person name="Boedeker C."/>
            <person name="Pinto D."/>
            <person name="Vollmers J."/>
            <person name="Rivas-Marin E."/>
            <person name="Kohn T."/>
            <person name="Peeters S.H."/>
            <person name="Heuer A."/>
            <person name="Rast P."/>
            <person name="Oberbeckmann S."/>
            <person name="Bunk B."/>
            <person name="Jeske O."/>
            <person name="Meyerdierks A."/>
            <person name="Storesund J.E."/>
            <person name="Kallscheuer N."/>
            <person name="Luecker S."/>
            <person name="Lage O.M."/>
            <person name="Pohl T."/>
            <person name="Merkel B.J."/>
            <person name="Hornburger P."/>
            <person name="Mueller R.-W."/>
            <person name="Bruemmer F."/>
            <person name="Labrenz M."/>
            <person name="Spormann A.M."/>
            <person name="Op den Camp H."/>
            <person name="Overmann J."/>
            <person name="Amann R."/>
            <person name="Jetten M.S.M."/>
            <person name="Mascher T."/>
            <person name="Medema M.H."/>
            <person name="Devos D.P."/>
            <person name="Kaster A.-K."/>
            <person name="Ovreas L."/>
            <person name="Rohde M."/>
            <person name="Galperin M.Y."/>
            <person name="Jogler C."/>
        </authorList>
    </citation>
    <scope>NUCLEOTIDE SEQUENCE [LARGE SCALE GENOMIC DNA]</scope>
    <source>
        <strain evidence="5 6">Pla163</strain>
    </source>
</reference>
<dbReference type="InterPro" id="IPR036890">
    <property type="entry name" value="HATPase_C_sf"/>
</dbReference>
<dbReference type="RefSeq" id="WP_145182920.1">
    <property type="nucleotide sequence ID" value="NZ_CP036290.1"/>
</dbReference>
<dbReference type="EC" id="2.7.13.3" evidence="5"/>
<dbReference type="PANTHER" id="PTHR45339:SF5">
    <property type="entry name" value="HISTIDINE KINASE"/>
    <property type="match status" value="1"/>
</dbReference>
<name>A0A518CVX2_9BACT</name>
<dbReference type="Pfam" id="PF02518">
    <property type="entry name" value="HATPase_c"/>
    <property type="match status" value="1"/>
</dbReference>
<evidence type="ECO:0000256" key="2">
    <source>
        <dbReference type="PROSITE-ProRule" id="PRU00169"/>
    </source>
</evidence>
<dbReference type="PROSITE" id="PS50109">
    <property type="entry name" value="HIS_KIN"/>
    <property type="match status" value="1"/>
</dbReference>